<dbReference type="PANTHER" id="PTHR36925:SF1">
    <property type="entry name" value="COBALT-PRECORRIN-6A REDUCTASE"/>
    <property type="match status" value="1"/>
</dbReference>
<dbReference type="NCBIfam" id="TIGR00715">
    <property type="entry name" value="precor6x_red"/>
    <property type="match status" value="1"/>
</dbReference>
<dbReference type="EMBL" id="CP021434">
    <property type="protein sequence ID" value="ARU61491.1"/>
    <property type="molecule type" value="Genomic_DNA"/>
</dbReference>
<name>A0A1Y0ILT5_9BACL</name>
<keyword evidence="5" id="KW-1185">Reference proteome</keyword>
<dbReference type="KEGG" id="tum:CBW65_11095"/>
<organism evidence="4 5">
    <name type="scientific">Tumebacillus avium</name>
    <dbReference type="NCBI Taxonomy" id="1903704"/>
    <lineage>
        <taxon>Bacteria</taxon>
        <taxon>Bacillati</taxon>
        <taxon>Bacillota</taxon>
        <taxon>Bacilli</taxon>
        <taxon>Bacillales</taxon>
        <taxon>Alicyclobacillaceae</taxon>
        <taxon>Tumebacillus</taxon>
    </lineage>
</organism>
<dbReference type="AlphaFoldDB" id="A0A1Y0ILT5"/>
<dbReference type="PANTHER" id="PTHR36925">
    <property type="entry name" value="COBALT-PRECORRIN-6A REDUCTASE"/>
    <property type="match status" value="1"/>
</dbReference>
<dbReference type="Proteomes" id="UP000195437">
    <property type="component" value="Chromosome"/>
</dbReference>
<protein>
    <submittedName>
        <fullName evidence="4">Precorrin-6A reductase</fullName>
    </submittedName>
</protein>
<keyword evidence="2" id="KW-0169">Cobalamin biosynthesis</keyword>
<reference evidence="5" key="1">
    <citation type="submission" date="2017-05" db="EMBL/GenBank/DDBJ databases">
        <authorList>
            <person name="Sung H."/>
        </authorList>
    </citation>
    <scope>NUCLEOTIDE SEQUENCE [LARGE SCALE GENOMIC DNA]</scope>
    <source>
        <strain evidence="5">AR23208</strain>
    </source>
</reference>
<dbReference type="OrthoDB" id="9780707at2"/>
<dbReference type="RefSeq" id="WP_087456871.1">
    <property type="nucleotide sequence ID" value="NZ_CP021434.1"/>
</dbReference>
<comment type="pathway">
    <text evidence="1">Cofactor biosynthesis; adenosylcobalamin biosynthesis.</text>
</comment>
<dbReference type="UniPathway" id="UPA00148"/>
<dbReference type="Pfam" id="PF02571">
    <property type="entry name" value="CbiJ"/>
    <property type="match status" value="1"/>
</dbReference>
<evidence type="ECO:0000256" key="2">
    <source>
        <dbReference type="ARBA" id="ARBA00022573"/>
    </source>
</evidence>
<evidence type="ECO:0000313" key="5">
    <source>
        <dbReference type="Proteomes" id="UP000195437"/>
    </source>
</evidence>
<evidence type="ECO:0000313" key="4">
    <source>
        <dbReference type="EMBL" id="ARU61491.1"/>
    </source>
</evidence>
<gene>
    <name evidence="4" type="ORF">CBW65_11095</name>
</gene>
<dbReference type="InterPro" id="IPR003723">
    <property type="entry name" value="Precorrin-6x_reduct"/>
</dbReference>
<keyword evidence="3" id="KW-0560">Oxidoreductase</keyword>
<sequence length="261" mass="28282">MILHLAGTGDARELAVQLRAAGHDLTASVVTDSAANSLTEAGIPVRIGRMTADDMSAYIRANNVTLVVDAAHPFAEEAHKNAIAASKTCAVPYIRFERESLSFEHNALLHFVDDYAAAADKAAELQGNIMLTTGSKTLQIFTQKLLGAAGVTLTARMLPRLDNMEKCAELGLEQKHIIAMQGPFSKELNKALYRQYKTDVVITKESGQQGSVDEKVDAALELGLHVIVIGRPKLEYGLAFHDFDAVIQHISALREEIPHGL</sequence>
<evidence type="ECO:0000256" key="3">
    <source>
        <dbReference type="ARBA" id="ARBA00023002"/>
    </source>
</evidence>
<accession>A0A1Y0ILT5</accession>
<dbReference type="PROSITE" id="PS51014">
    <property type="entry name" value="COBK_CBIJ"/>
    <property type="match status" value="1"/>
</dbReference>
<dbReference type="GO" id="GO:0009236">
    <property type="term" value="P:cobalamin biosynthetic process"/>
    <property type="evidence" value="ECO:0007669"/>
    <property type="project" value="UniProtKB-UniPathway"/>
</dbReference>
<evidence type="ECO:0000256" key="1">
    <source>
        <dbReference type="ARBA" id="ARBA00004953"/>
    </source>
</evidence>
<proteinExistence type="predicted"/>
<dbReference type="GO" id="GO:0016994">
    <property type="term" value="F:precorrin-6A reductase activity"/>
    <property type="evidence" value="ECO:0007669"/>
    <property type="project" value="InterPro"/>
</dbReference>